<keyword evidence="5 8" id="KW-0460">Magnesium</keyword>
<feature type="binding site" evidence="8">
    <location>
        <position position="88"/>
    </location>
    <ligand>
        <name>Mg(2+)</name>
        <dbReference type="ChEBI" id="CHEBI:18420"/>
    </ligand>
</feature>
<dbReference type="EC" id="2.7.7.77" evidence="8"/>
<dbReference type="GO" id="GO:0061603">
    <property type="term" value="F:molybdenum cofactor guanylyltransferase activity"/>
    <property type="evidence" value="ECO:0007669"/>
    <property type="project" value="UniProtKB-EC"/>
</dbReference>
<dbReference type="Pfam" id="PF12804">
    <property type="entry name" value="NTP_transf_3"/>
    <property type="match status" value="1"/>
</dbReference>
<evidence type="ECO:0000256" key="6">
    <source>
        <dbReference type="ARBA" id="ARBA00023134"/>
    </source>
</evidence>
<evidence type="ECO:0000259" key="9">
    <source>
        <dbReference type="Pfam" id="PF12804"/>
    </source>
</evidence>
<evidence type="ECO:0000256" key="1">
    <source>
        <dbReference type="ARBA" id="ARBA00022490"/>
    </source>
</evidence>
<keyword evidence="4 8" id="KW-0547">Nucleotide-binding</keyword>
<feature type="binding site" evidence="8">
    <location>
        <position position="88"/>
    </location>
    <ligand>
        <name>GTP</name>
        <dbReference type="ChEBI" id="CHEBI:37565"/>
    </ligand>
</feature>
<evidence type="ECO:0000256" key="2">
    <source>
        <dbReference type="ARBA" id="ARBA00022679"/>
    </source>
</evidence>
<comment type="cofactor">
    <cofactor evidence="8">
        <name>Mg(2+)</name>
        <dbReference type="ChEBI" id="CHEBI:18420"/>
    </cofactor>
</comment>
<comment type="domain">
    <text evidence="8">The N-terminal domain determines nucleotide recognition and specific binding, while the C-terminal domain determines the specific binding to the target protein.</text>
</comment>
<dbReference type="Proteomes" id="UP000318413">
    <property type="component" value="Unassembled WGS sequence"/>
</dbReference>
<keyword evidence="11" id="KW-1185">Reference proteome</keyword>
<comment type="caution">
    <text evidence="8">Lacks conserved residue(s) required for the propagation of feature annotation.</text>
</comment>
<evidence type="ECO:0000256" key="4">
    <source>
        <dbReference type="ARBA" id="ARBA00022741"/>
    </source>
</evidence>
<dbReference type="PANTHER" id="PTHR19136">
    <property type="entry name" value="MOLYBDENUM COFACTOR GUANYLYLTRANSFERASE"/>
    <property type="match status" value="1"/>
</dbReference>
<dbReference type="GO" id="GO:0046872">
    <property type="term" value="F:metal ion binding"/>
    <property type="evidence" value="ECO:0007669"/>
    <property type="project" value="UniProtKB-KW"/>
</dbReference>
<comment type="subunit">
    <text evidence="8">Monomer.</text>
</comment>
<evidence type="ECO:0000313" key="10">
    <source>
        <dbReference type="EMBL" id="TPG15304.1"/>
    </source>
</evidence>
<dbReference type="RefSeq" id="WP_140866009.1">
    <property type="nucleotide sequence ID" value="NZ_RCZK01000001.1"/>
</dbReference>
<dbReference type="GO" id="GO:0005737">
    <property type="term" value="C:cytoplasm"/>
    <property type="evidence" value="ECO:0007669"/>
    <property type="project" value="UniProtKB-SubCell"/>
</dbReference>
<evidence type="ECO:0000256" key="3">
    <source>
        <dbReference type="ARBA" id="ARBA00022723"/>
    </source>
</evidence>
<dbReference type="SUPFAM" id="SSF53448">
    <property type="entry name" value="Nucleotide-diphospho-sugar transferases"/>
    <property type="match status" value="1"/>
</dbReference>
<feature type="domain" description="MobA-like NTP transferase" evidence="9">
    <location>
        <begin position="5"/>
        <end position="102"/>
    </location>
</feature>
<feature type="binding site" evidence="8">
    <location>
        <position position="20"/>
    </location>
    <ligand>
        <name>GTP</name>
        <dbReference type="ChEBI" id="CHEBI:37565"/>
    </ligand>
</feature>
<dbReference type="PANTHER" id="PTHR19136:SF81">
    <property type="entry name" value="MOLYBDENUM COFACTOR GUANYLYLTRANSFERASE"/>
    <property type="match status" value="1"/>
</dbReference>
<reference evidence="10 11" key="1">
    <citation type="journal article" date="2019" name="Environ. Microbiol.">
        <title>Species interactions and distinct microbial communities in high Arctic permafrost affected cryosols are associated with the CH4 and CO2 gas fluxes.</title>
        <authorList>
            <person name="Altshuler I."/>
            <person name="Hamel J."/>
            <person name="Turney S."/>
            <person name="Magnuson E."/>
            <person name="Levesque R."/>
            <person name="Greer C."/>
            <person name="Whyte L.G."/>
        </authorList>
    </citation>
    <scope>NUCLEOTIDE SEQUENCE [LARGE SCALE GENOMIC DNA]</scope>
    <source>
        <strain evidence="10 11">S5.1</strain>
    </source>
</reference>
<dbReference type="Gene3D" id="3.90.550.10">
    <property type="entry name" value="Spore Coat Polysaccharide Biosynthesis Protein SpsA, Chain A"/>
    <property type="match status" value="1"/>
</dbReference>
<comment type="function">
    <text evidence="8">Transfers a GMP moiety from GTP to Mo-molybdopterin (Mo-MPT) cofactor (Moco or molybdenum cofactor) to form Mo-molybdopterin guanine dinucleotide (Mo-MGD) cofactor.</text>
</comment>
<evidence type="ECO:0000256" key="5">
    <source>
        <dbReference type="ARBA" id="ARBA00022842"/>
    </source>
</evidence>
<dbReference type="CDD" id="cd02503">
    <property type="entry name" value="MobA"/>
    <property type="match status" value="1"/>
</dbReference>
<keyword evidence="6 8" id="KW-0342">GTP-binding</keyword>
<proteinExistence type="inferred from homology"/>
<dbReference type="OrthoDB" id="9788394at2"/>
<keyword evidence="1 8" id="KW-0963">Cytoplasm</keyword>
<dbReference type="InterPro" id="IPR029044">
    <property type="entry name" value="Nucleotide-diphossugar_trans"/>
</dbReference>
<sequence>MTILGAILAGGQARRFGADKALAALQGMTLIDRIAATIGPQVDAVVIVGRDPGIADRPAGIGPLGGIAAALHDARSRGFGSVVTVPCDTPMLPADLVATITRPDQATFVAGLPVIGGWPASLADGIDGYIAATTDWSIRAWARHVGAVPIVLDAAIANINTRADLAALAATVSGSSCS</sequence>
<dbReference type="GO" id="GO:0006777">
    <property type="term" value="P:Mo-molybdopterin cofactor biosynthetic process"/>
    <property type="evidence" value="ECO:0007669"/>
    <property type="project" value="UniProtKB-KW"/>
</dbReference>
<comment type="catalytic activity">
    <reaction evidence="8">
        <text>Mo-molybdopterin + GTP + H(+) = Mo-molybdopterin guanine dinucleotide + diphosphate</text>
        <dbReference type="Rhea" id="RHEA:34243"/>
        <dbReference type="ChEBI" id="CHEBI:15378"/>
        <dbReference type="ChEBI" id="CHEBI:33019"/>
        <dbReference type="ChEBI" id="CHEBI:37565"/>
        <dbReference type="ChEBI" id="CHEBI:71302"/>
        <dbReference type="ChEBI" id="CHEBI:71310"/>
        <dbReference type="EC" id="2.7.7.77"/>
    </reaction>
</comment>
<dbReference type="EMBL" id="RCZK01000001">
    <property type="protein sequence ID" value="TPG15304.1"/>
    <property type="molecule type" value="Genomic_DNA"/>
</dbReference>
<keyword evidence="3 8" id="KW-0479">Metal-binding</keyword>
<dbReference type="AlphaFoldDB" id="A0A502CRK4"/>
<evidence type="ECO:0000313" key="11">
    <source>
        <dbReference type="Proteomes" id="UP000318413"/>
    </source>
</evidence>
<dbReference type="HAMAP" id="MF_00316">
    <property type="entry name" value="MobA"/>
    <property type="match status" value="1"/>
</dbReference>
<keyword evidence="10" id="KW-0548">Nucleotidyltransferase</keyword>
<dbReference type="InterPro" id="IPR013482">
    <property type="entry name" value="Molybde_CF_guanTrfase"/>
</dbReference>
<keyword evidence="2 8" id="KW-0808">Transferase</keyword>
<organism evidence="10 11">
    <name type="scientific">Sphingomonas oligophenolica</name>
    <dbReference type="NCBI Taxonomy" id="301154"/>
    <lineage>
        <taxon>Bacteria</taxon>
        <taxon>Pseudomonadati</taxon>
        <taxon>Pseudomonadota</taxon>
        <taxon>Alphaproteobacteria</taxon>
        <taxon>Sphingomonadales</taxon>
        <taxon>Sphingomonadaceae</taxon>
        <taxon>Sphingomonas</taxon>
    </lineage>
</organism>
<name>A0A502CRK4_9SPHN</name>
<accession>A0A502CRK4</accession>
<protein>
    <recommendedName>
        <fullName evidence="8">Molybdenum cofactor guanylyltransferase</fullName>
        <shortName evidence="8">MoCo guanylyltransferase</shortName>
        <ecNumber evidence="8">2.7.7.77</ecNumber>
    </recommendedName>
    <alternativeName>
        <fullName evidence="8">GTP:molybdopterin guanylyltransferase</fullName>
    </alternativeName>
    <alternativeName>
        <fullName evidence="8">Mo-MPT guanylyltransferase</fullName>
    </alternativeName>
    <alternativeName>
        <fullName evidence="8">Molybdopterin guanylyltransferase</fullName>
    </alternativeName>
    <alternativeName>
        <fullName evidence="8">Molybdopterin-guanine dinucleotide synthase</fullName>
        <shortName evidence="8">MGD synthase</shortName>
    </alternativeName>
</protein>
<dbReference type="GO" id="GO:0005525">
    <property type="term" value="F:GTP binding"/>
    <property type="evidence" value="ECO:0007669"/>
    <property type="project" value="UniProtKB-UniRule"/>
</dbReference>
<feature type="binding site" evidence="8">
    <location>
        <begin position="8"/>
        <end position="10"/>
    </location>
    <ligand>
        <name>GTP</name>
        <dbReference type="ChEBI" id="CHEBI:37565"/>
    </ligand>
</feature>
<dbReference type="InterPro" id="IPR025877">
    <property type="entry name" value="MobA-like_NTP_Trfase"/>
</dbReference>
<comment type="similarity">
    <text evidence="8">Belongs to the MobA family.</text>
</comment>
<evidence type="ECO:0000256" key="8">
    <source>
        <dbReference type="HAMAP-Rule" id="MF_00316"/>
    </source>
</evidence>
<gene>
    <name evidence="8" type="primary">mobA</name>
    <name evidence="10" type="ORF">EAH84_00295</name>
</gene>
<comment type="subcellular location">
    <subcellularLocation>
        <location evidence="8">Cytoplasm</location>
    </subcellularLocation>
</comment>
<comment type="caution">
    <text evidence="10">The sequence shown here is derived from an EMBL/GenBank/DDBJ whole genome shotgun (WGS) entry which is preliminary data.</text>
</comment>
<keyword evidence="7 8" id="KW-0501">Molybdenum cofactor biosynthesis</keyword>
<evidence type="ECO:0000256" key="7">
    <source>
        <dbReference type="ARBA" id="ARBA00023150"/>
    </source>
</evidence>